<gene>
    <name evidence="5" type="ORF">J3359_11950</name>
</gene>
<dbReference type="Pfam" id="PF02371">
    <property type="entry name" value="Transposase_20"/>
    <property type="match status" value="1"/>
</dbReference>
<organism evidence="5 6">
    <name type="scientific">Polaribacter cellanae</name>
    <dbReference type="NCBI Taxonomy" id="2818493"/>
    <lineage>
        <taxon>Bacteria</taxon>
        <taxon>Pseudomonadati</taxon>
        <taxon>Bacteroidota</taxon>
        <taxon>Flavobacteriia</taxon>
        <taxon>Flavobacteriales</taxon>
        <taxon>Flavobacteriaceae</taxon>
    </lineage>
</organism>
<keyword evidence="1" id="KW-0175">Coiled coil</keyword>
<name>A0A975CMU6_9FLAO</name>
<dbReference type="GO" id="GO:0004803">
    <property type="term" value="F:transposase activity"/>
    <property type="evidence" value="ECO:0007669"/>
    <property type="project" value="InterPro"/>
</dbReference>
<evidence type="ECO:0000256" key="1">
    <source>
        <dbReference type="SAM" id="Coils"/>
    </source>
</evidence>
<dbReference type="PANTHER" id="PTHR33055">
    <property type="entry name" value="TRANSPOSASE FOR INSERTION SEQUENCE ELEMENT IS1111A"/>
    <property type="match status" value="1"/>
</dbReference>
<accession>A0A975CMU6</accession>
<dbReference type="InterPro" id="IPR047650">
    <property type="entry name" value="Transpos_IS110"/>
</dbReference>
<dbReference type="NCBIfam" id="NF033542">
    <property type="entry name" value="transpos_IS110"/>
    <property type="match status" value="1"/>
</dbReference>
<evidence type="ECO:0000259" key="4">
    <source>
        <dbReference type="Pfam" id="PF02371"/>
    </source>
</evidence>
<evidence type="ECO:0000259" key="3">
    <source>
        <dbReference type="Pfam" id="PF01548"/>
    </source>
</evidence>
<dbReference type="GO" id="GO:0003677">
    <property type="term" value="F:DNA binding"/>
    <property type="evidence" value="ECO:0007669"/>
    <property type="project" value="InterPro"/>
</dbReference>
<dbReference type="Proteomes" id="UP000663920">
    <property type="component" value="Chromosome"/>
</dbReference>
<protein>
    <submittedName>
        <fullName evidence="5">IS110 family transposase</fullName>
    </submittedName>
</protein>
<sequence length="312" mass="35329">MKKQQIEFEQLIERGCGIDVHKKIIVATIRGTGIKEETRTFDGFTESIEKLRDWLNKHKITHVAMESTGVYWKPIYNILEDSFDILLVNARHIKNVPGRKTDKKDSKWIAKLLLSGLLKGSFVPPKPTRELRDLTRYKRKVIEQVSAEKNRIQKILEDANIKISSVVSNTSGATATKIIDAMIAGEQDINELLKFRHRSIQSSIEDMVSALKGNLTAHHKFMLQTIKESVNDKQNLLEKIEKQIENHLKKHELELDSELLQTIPGVGKEGVAYLLAEIGSNMEQFPDEKHLASWAGMSPGSNESAGKKKVVE</sequence>
<feature type="domain" description="Transposase IS110-like N-terminal" evidence="3">
    <location>
        <begin position="16"/>
        <end position="159"/>
    </location>
</feature>
<feature type="region of interest" description="Disordered" evidence="2">
    <location>
        <begin position="293"/>
        <end position="312"/>
    </location>
</feature>
<evidence type="ECO:0000313" key="6">
    <source>
        <dbReference type="Proteomes" id="UP000663920"/>
    </source>
</evidence>
<feature type="coiled-coil region" evidence="1">
    <location>
        <begin position="223"/>
        <end position="250"/>
    </location>
</feature>
<dbReference type="GO" id="GO:0006313">
    <property type="term" value="P:DNA transposition"/>
    <property type="evidence" value="ECO:0007669"/>
    <property type="project" value="InterPro"/>
</dbReference>
<dbReference type="Pfam" id="PF01548">
    <property type="entry name" value="DEDD_Tnp_IS110"/>
    <property type="match status" value="1"/>
</dbReference>
<evidence type="ECO:0000256" key="2">
    <source>
        <dbReference type="SAM" id="MobiDB-lite"/>
    </source>
</evidence>
<dbReference type="EMBL" id="CP071869">
    <property type="protein sequence ID" value="QTE21534.1"/>
    <property type="molecule type" value="Genomic_DNA"/>
</dbReference>
<dbReference type="InterPro" id="IPR002525">
    <property type="entry name" value="Transp_IS110-like_N"/>
</dbReference>
<keyword evidence="6" id="KW-1185">Reference proteome</keyword>
<dbReference type="AlphaFoldDB" id="A0A975CMU6"/>
<reference evidence="5 6" key="1">
    <citation type="submission" date="2021-03" db="EMBL/GenBank/DDBJ databases">
        <title>Complete genome of Polaribacter_sp.SM13.</title>
        <authorList>
            <person name="Jeong S.W."/>
            <person name="Bae J.W."/>
        </authorList>
    </citation>
    <scope>NUCLEOTIDE SEQUENCE [LARGE SCALE GENOMIC DNA]</scope>
    <source>
        <strain evidence="5 6">SM13</strain>
    </source>
</reference>
<evidence type="ECO:0000313" key="5">
    <source>
        <dbReference type="EMBL" id="QTE21534.1"/>
    </source>
</evidence>
<proteinExistence type="predicted"/>
<dbReference type="InterPro" id="IPR003346">
    <property type="entry name" value="Transposase_20"/>
</dbReference>
<dbReference type="KEGG" id="pcea:J3359_11950"/>
<feature type="domain" description="Transposase IS116/IS110/IS902 C-terminal" evidence="4">
    <location>
        <begin position="258"/>
        <end position="309"/>
    </location>
</feature>